<feature type="domain" description="PSP1 C-terminal" evidence="2">
    <location>
        <begin position="622"/>
        <end position="707"/>
    </location>
</feature>
<dbReference type="PANTHER" id="PTHR43830:SF3">
    <property type="entry name" value="PROTEIN PSP1"/>
    <property type="match status" value="1"/>
</dbReference>
<dbReference type="GO" id="GO:0005737">
    <property type="term" value="C:cytoplasm"/>
    <property type="evidence" value="ECO:0007669"/>
    <property type="project" value="TreeGrafter"/>
</dbReference>
<dbReference type="Proteomes" id="UP000799438">
    <property type="component" value="Unassembled WGS sequence"/>
</dbReference>
<feature type="region of interest" description="Disordered" evidence="1">
    <location>
        <begin position="841"/>
        <end position="875"/>
    </location>
</feature>
<evidence type="ECO:0000313" key="4">
    <source>
        <dbReference type="Proteomes" id="UP000799438"/>
    </source>
</evidence>
<dbReference type="InterPro" id="IPR047767">
    <property type="entry name" value="PSP1-like"/>
</dbReference>
<feature type="compositionally biased region" description="Low complexity" evidence="1">
    <location>
        <begin position="258"/>
        <end position="278"/>
    </location>
</feature>
<feature type="region of interest" description="Disordered" evidence="1">
    <location>
        <begin position="715"/>
        <end position="735"/>
    </location>
</feature>
<feature type="region of interest" description="Disordered" evidence="1">
    <location>
        <begin position="758"/>
        <end position="778"/>
    </location>
</feature>
<dbReference type="GeneID" id="54300927"/>
<organism evidence="3 4">
    <name type="scientific">Aplosporella prunicola CBS 121167</name>
    <dbReference type="NCBI Taxonomy" id="1176127"/>
    <lineage>
        <taxon>Eukaryota</taxon>
        <taxon>Fungi</taxon>
        <taxon>Dikarya</taxon>
        <taxon>Ascomycota</taxon>
        <taxon>Pezizomycotina</taxon>
        <taxon>Dothideomycetes</taxon>
        <taxon>Dothideomycetes incertae sedis</taxon>
        <taxon>Botryosphaeriales</taxon>
        <taxon>Aplosporellaceae</taxon>
        <taxon>Aplosporella</taxon>
    </lineage>
</organism>
<protein>
    <recommendedName>
        <fullName evidence="2">PSP1 C-terminal domain-containing protein</fullName>
    </recommendedName>
</protein>
<feature type="compositionally biased region" description="Polar residues" evidence="1">
    <location>
        <begin position="100"/>
        <end position="115"/>
    </location>
</feature>
<feature type="region of interest" description="Disordered" evidence="1">
    <location>
        <begin position="1"/>
        <end position="282"/>
    </location>
</feature>
<dbReference type="EMBL" id="ML995496">
    <property type="protein sequence ID" value="KAF2138528.1"/>
    <property type="molecule type" value="Genomic_DNA"/>
</dbReference>
<feature type="compositionally biased region" description="Polar residues" evidence="1">
    <location>
        <begin position="1"/>
        <end position="22"/>
    </location>
</feature>
<gene>
    <name evidence="3" type="ORF">K452DRAFT_311464</name>
</gene>
<feature type="compositionally biased region" description="Polar residues" evidence="1">
    <location>
        <begin position="857"/>
        <end position="866"/>
    </location>
</feature>
<evidence type="ECO:0000259" key="2">
    <source>
        <dbReference type="PROSITE" id="PS51411"/>
    </source>
</evidence>
<proteinExistence type="predicted"/>
<dbReference type="Pfam" id="PF04468">
    <property type="entry name" value="PSP1"/>
    <property type="match status" value="1"/>
</dbReference>
<feature type="compositionally biased region" description="Polar residues" evidence="1">
    <location>
        <begin position="63"/>
        <end position="75"/>
    </location>
</feature>
<sequence>MTTIPSSRSAQRNAQPTATAKNGASAFYLERTLSQVSRGGSPHSEAVASSEDERDIVVKKPSQAPQLVRKSSSQAMPPHRRGSWLAEVQPTPVARRLSQGGVSISSNNSQPTTPGEQAPWKNTKPAATGISYSNPFGTDTRREPPARLSEVSPSPYFGIADEVYSPSHEEPGDDGFGHYQSKNQRSQSYSVGQIDRDDMQFPAPHRGVGARASFQPLYQSSRPSGLSELREEEVSSQNLGIPLSLSRTGSRVESGPGSSALLKQAVQQQQRQRTSSASIHAGNWAPQRVQNYSEASDYAIDEADDYDSDSGAPQYSNMLGRGLVDRRFSEMTSPLRPDPFSRFSEGVRRSQWQSSLGFEGSDEGSQSRRHSFAFPRPQARNSLASSFPFTDGTMEDERAPQNSLAQPVQDVSHIGLHSPPAKSHHQTLNHDQEYAHFRTNSGDEETAIELGQANDRAFAHSYFSGYGPAMRSVAATTSGIPATASAIVNPYAAPTVARPTKHLYIVTFKCSRSDVYYIPENVGLEVKSGDMVIVEGDRGQDLGQVTHVDVTLEEARQHLKEASEQHFRWLMMFSRHVQNGTSGAVNPNGMLAASNGEQLGREGGMGPRPPTQAPQVDDLRPKMLKRLAQGHEIQVLRDKEGAEAKAKRVCQQKAIEHGLTMEILDAEYQLDYKKLTFFYYADCYINFNHLVTDLFKIYKARIWMSAVNPASFATPSNTLNQLPPPSSLGPGATSSANGAFNNNSMSVRSPYGRGAFSAPRTPGNLDVGPSATQQEYSEAPGRSLYTYASTQPYGGFNPVASAYAPTWMQSPSSAEHVHQYMMRYNNHPYFQGYHLYPGQEASSGVRGGAASPHTEGDQNLAQNFQDLSLHPRPTS</sequence>
<dbReference type="AlphaFoldDB" id="A0A6A6B4G9"/>
<evidence type="ECO:0000313" key="3">
    <source>
        <dbReference type="EMBL" id="KAF2138528.1"/>
    </source>
</evidence>
<dbReference type="RefSeq" id="XP_033394241.1">
    <property type="nucleotide sequence ID" value="XM_033543430.1"/>
</dbReference>
<keyword evidence="4" id="KW-1185">Reference proteome</keyword>
<feature type="region of interest" description="Disordered" evidence="1">
    <location>
        <begin position="354"/>
        <end position="427"/>
    </location>
</feature>
<dbReference type="PANTHER" id="PTHR43830">
    <property type="entry name" value="PROTEIN PSP1"/>
    <property type="match status" value="1"/>
</dbReference>
<reference evidence="3" key="1">
    <citation type="journal article" date="2020" name="Stud. Mycol.">
        <title>101 Dothideomycetes genomes: a test case for predicting lifestyles and emergence of pathogens.</title>
        <authorList>
            <person name="Haridas S."/>
            <person name="Albert R."/>
            <person name="Binder M."/>
            <person name="Bloem J."/>
            <person name="Labutti K."/>
            <person name="Salamov A."/>
            <person name="Andreopoulos B."/>
            <person name="Baker S."/>
            <person name="Barry K."/>
            <person name="Bills G."/>
            <person name="Bluhm B."/>
            <person name="Cannon C."/>
            <person name="Castanera R."/>
            <person name="Culley D."/>
            <person name="Daum C."/>
            <person name="Ezra D."/>
            <person name="Gonzalez J."/>
            <person name="Henrissat B."/>
            <person name="Kuo A."/>
            <person name="Liang C."/>
            <person name="Lipzen A."/>
            <person name="Lutzoni F."/>
            <person name="Magnuson J."/>
            <person name="Mondo S."/>
            <person name="Nolan M."/>
            <person name="Ohm R."/>
            <person name="Pangilinan J."/>
            <person name="Park H.-J."/>
            <person name="Ramirez L."/>
            <person name="Alfaro M."/>
            <person name="Sun H."/>
            <person name="Tritt A."/>
            <person name="Yoshinaga Y."/>
            <person name="Zwiers L.-H."/>
            <person name="Turgeon B."/>
            <person name="Goodwin S."/>
            <person name="Spatafora J."/>
            <person name="Crous P."/>
            <person name="Grigoriev I."/>
        </authorList>
    </citation>
    <scope>NUCLEOTIDE SEQUENCE</scope>
    <source>
        <strain evidence="3">CBS 121167</strain>
    </source>
</reference>
<accession>A0A6A6B4G9</accession>
<dbReference type="PROSITE" id="PS51411">
    <property type="entry name" value="PSP1_C"/>
    <property type="match status" value="1"/>
</dbReference>
<dbReference type="OrthoDB" id="243127at2759"/>
<feature type="compositionally biased region" description="Polar residues" evidence="1">
    <location>
        <begin position="235"/>
        <end position="251"/>
    </location>
</feature>
<name>A0A6A6B4G9_9PEZI</name>
<evidence type="ECO:0000256" key="1">
    <source>
        <dbReference type="SAM" id="MobiDB-lite"/>
    </source>
</evidence>
<feature type="compositionally biased region" description="Polar residues" evidence="1">
    <location>
        <begin position="379"/>
        <end position="388"/>
    </location>
</feature>
<feature type="compositionally biased region" description="Polar residues" evidence="1">
    <location>
        <begin position="180"/>
        <end position="191"/>
    </location>
</feature>
<dbReference type="InterPro" id="IPR007557">
    <property type="entry name" value="PSP1_C"/>
</dbReference>